<dbReference type="OMA" id="TDDTGYW"/>
<evidence type="ECO:0000256" key="1">
    <source>
        <dbReference type="SAM" id="SignalP"/>
    </source>
</evidence>
<sequence length="185" mass="20704">MIEFKLFISLLVIGYASANFCTDDSGYWLSSVAQGVTDFSYGGSRLNSKYYCFEGCLNTGTALQNYKIDLSGNNGTKLERNRSVKDISAHHAKFDDDDDPNAESCVDPVLRQDVKNALQKATQNSCKNIVNTLVLNLNRPGWAITCIRYNDFAIDDSVSDMNFCSYDAGQFQDYYTIRLAKLDMS</sequence>
<dbReference type="OrthoDB" id="5791936at2759"/>
<dbReference type="Proteomes" id="UP000008281">
    <property type="component" value="Unassembled WGS sequence"/>
</dbReference>
<dbReference type="HOGENOM" id="CLU_1462629_0_0_1"/>
<keyword evidence="3" id="KW-1185">Reference proteome</keyword>
<dbReference type="FunCoup" id="E3LF60">
    <property type="interactions" value="644"/>
</dbReference>
<organism evidence="3">
    <name type="scientific">Caenorhabditis remanei</name>
    <name type="common">Caenorhabditis vulgaris</name>
    <dbReference type="NCBI Taxonomy" id="31234"/>
    <lineage>
        <taxon>Eukaryota</taxon>
        <taxon>Metazoa</taxon>
        <taxon>Ecdysozoa</taxon>
        <taxon>Nematoda</taxon>
        <taxon>Chromadorea</taxon>
        <taxon>Rhabditida</taxon>
        <taxon>Rhabditina</taxon>
        <taxon>Rhabditomorpha</taxon>
        <taxon>Rhabditoidea</taxon>
        <taxon>Rhabditidae</taxon>
        <taxon>Peloderinae</taxon>
        <taxon>Caenorhabditis</taxon>
    </lineage>
</organism>
<dbReference type="InterPro" id="IPR035274">
    <property type="entry name" value="DUF5352"/>
</dbReference>
<dbReference type="eggNOG" id="ENOG502THN6">
    <property type="taxonomic scope" value="Eukaryota"/>
</dbReference>
<protein>
    <submittedName>
        <fullName evidence="2">Uncharacterized protein</fullName>
    </submittedName>
</protein>
<keyword evidence="1" id="KW-0732">Signal</keyword>
<dbReference type="EMBL" id="DS268408">
    <property type="protein sequence ID" value="EFO85659.1"/>
    <property type="molecule type" value="Genomic_DNA"/>
</dbReference>
<dbReference type="STRING" id="31234.E3LF60"/>
<proteinExistence type="predicted"/>
<feature type="chain" id="PRO_5003174777" evidence="1">
    <location>
        <begin position="19"/>
        <end position="185"/>
    </location>
</feature>
<name>E3LF60_CAERE</name>
<dbReference type="Pfam" id="PF17303">
    <property type="entry name" value="DUF5352"/>
    <property type="match status" value="1"/>
</dbReference>
<dbReference type="InParanoid" id="E3LF60"/>
<feature type="signal peptide" evidence="1">
    <location>
        <begin position="1"/>
        <end position="18"/>
    </location>
</feature>
<reference evidence="2" key="1">
    <citation type="submission" date="2007-07" db="EMBL/GenBank/DDBJ databases">
        <title>PCAP assembly of the Caenorhabditis remanei genome.</title>
        <authorList>
            <consortium name="The Caenorhabditis remanei Sequencing Consortium"/>
            <person name="Wilson R.K."/>
        </authorList>
    </citation>
    <scope>NUCLEOTIDE SEQUENCE [LARGE SCALE GENOMIC DNA]</scope>
    <source>
        <strain evidence="2">PB4641</strain>
    </source>
</reference>
<dbReference type="AlphaFoldDB" id="E3LF60"/>
<accession>E3LF60</accession>
<evidence type="ECO:0000313" key="3">
    <source>
        <dbReference type="Proteomes" id="UP000008281"/>
    </source>
</evidence>
<evidence type="ECO:0000313" key="2">
    <source>
        <dbReference type="EMBL" id="EFO85659.1"/>
    </source>
</evidence>
<gene>
    <name evidence="2" type="ORF">CRE_02126</name>
</gene>